<dbReference type="EMBL" id="CAXAMN010021840">
    <property type="protein sequence ID" value="CAK9063972.1"/>
    <property type="molecule type" value="Genomic_DNA"/>
</dbReference>
<feature type="compositionally biased region" description="Basic and acidic residues" evidence="1">
    <location>
        <begin position="889"/>
        <end position="903"/>
    </location>
</feature>
<feature type="compositionally biased region" description="Pro residues" evidence="1">
    <location>
        <begin position="1003"/>
        <end position="1013"/>
    </location>
</feature>
<feature type="compositionally biased region" description="Basic and acidic residues" evidence="1">
    <location>
        <begin position="960"/>
        <end position="987"/>
    </location>
</feature>
<keyword evidence="3" id="KW-1185">Reference proteome</keyword>
<organism evidence="2 3">
    <name type="scientific">Durusdinium trenchii</name>
    <dbReference type="NCBI Taxonomy" id="1381693"/>
    <lineage>
        <taxon>Eukaryota</taxon>
        <taxon>Sar</taxon>
        <taxon>Alveolata</taxon>
        <taxon>Dinophyceae</taxon>
        <taxon>Suessiales</taxon>
        <taxon>Symbiodiniaceae</taxon>
        <taxon>Durusdinium</taxon>
    </lineage>
</organism>
<feature type="compositionally biased region" description="Basic and acidic residues" evidence="1">
    <location>
        <begin position="940"/>
        <end position="951"/>
    </location>
</feature>
<evidence type="ECO:0000256" key="1">
    <source>
        <dbReference type="SAM" id="MobiDB-lite"/>
    </source>
</evidence>
<name>A0ABP0NJN6_9DINO</name>
<feature type="region of interest" description="Disordered" evidence="1">
    <location>
        <begin position="672"/>
        <end position="694"/>
    </location>
</feature>
<accession>A0ABP0NJN6</accession>
<sequence>MEPSLQRALEGVRDDENLAINLKLSKVCQLLSENGLLFKQHLAPSCLTVHPQNRSGLMLNAFDVHEKGLLALKMGFQVSKVSESFCFEMSSKKEERDKQVGAMRALVTASERKLAPVNGTERFMSVSCSHISQFLKAVGCGQCVTENEELGESFLTVETLEAQFPSDHHFQSMVRNGWQWHCIKSEVEECCPWMPQLLQAALNSGNEISKQSTEMEIALSLAYTYKTSASMENACAVVKAATSLGYVDAISKWVRLYAGGDDFPLVHLLASIQKLFNSSHFLGEEFMGSVAMAAFKSKETTYPMVRAALLACNLSSPKQVDGVAKLLVKGDVEKLRSPQYKEKMNGAESILKICFEQVQGSENGLKHKDNVILLAKLFIRTALWLCNKEGKGRERKCFGSMESIHEAFQEDEKCGKLAKEEEPAEEGESQDKVLSLHDNMDAVVIAQHQYPWLVKGKNYMKKDSNLIHRFSGMGAETATFVVQDIYGVESNVEVKHKELKVMRPTDKTVPKKLDNSAVAKLQVGKSTHWLQELAKSEVQAAVLNNCMEESAVDLSSLLFFDDSKIFTKKPIKKGNYLAQALAVMEIARRISLKYNDGPAVVLPAQLIHFDDDGQAWVRFKPSHYAIGKLVLGHMEEYTNAAAVNLSSSPQWKELKCLQKAVVKKELNLDTSSNEVFDDDDDDDDGAHESDDSTRRSWKKLLEKVGKSIVVNLNGVDVKMMTPANWKQSEVLVVLEELQLKAFCLVSLQVSPDLAMASSGSGGHDAEMEFYEEWAAEQSQLHMLQEVASKCVRDQMNQWRATMAEERAQKRLKVTPQVAVEEKEVKMDEVKPSTGGKENTAGEQKNEVKMNEVEPPSPISVENEKAVEKKDDMKMDEGKPSPSMAGHGKPAVEEKQKVKMDEVKPSPSMAGHGKPAVEEKQQVKMDEVKPSTSMAGNVKPAVEEKDEMKMGEVKPAPNTDGGKKTSVDQKNKAEVKMNKAEGKMDEVKPSPSAIGNEQKLCPPAKKPPVSPPIMMPTAKVKQDS</sequence>
<reference evidence="2 3" key="1">
    <citation type="submission" date="2024-02" db="EMBL/GenBank/DDBJ databases">
        <authorList>
            <person name="Chen Y."/>
            <person name="Shah S."/>
            <person name="Dougan E. K."/>
            <person name="Thang M."/>
            <person name="Chan C."/>
        </authorList>
    </citation>
    <scope>NUCLEOTIDE SEQUENCE [LARGE SCALE GENOMIC DNA]</scope>
</reference>
<dbReference type="Proteomes" id="UP001642484">
    <property type="component" value="Unassembled WGS sequence"/>
</dbReference>
<evidence type="ECO:0000313" key="2">
    <source>
        <dbReference type="EMBL" id="CAK9063972.1"/>
    </source>
</evidence>
<comment type="caution">
    <text evidence="2">The sequence shown here is derived from an EMBL/GenBank/DDBJ whole genome shotgun (WGS) entry which is preliminary data.</text>
</comment>
<feature type="compositionally biased region" description="Basic and acidic residues" evidence="1">
    <location>
        <begin position="861"/>
        <end position="878"/>
    </location>
</feature>
<proteinExistence type="predicted"/>
<evidence type="ECO:0000313" key="3">
    <source>
        <dbReference type="Proteomes" id="UP001642484"/>
    </source>
</evidence>
<feature type="compositionally biased region" description="Basic and acidic residues" evidence="1">
    <location>
        <begin position="914"/>
        <end position="928"/>
    </location>
</feature>
<feature type="region of interest" description="Disordered" evidence="1">
    <location>
        <begin position="824"/>
        <end position="1023"/>
    </location>
</feature>
<feature type="compositionally biased region" description="Acidic residues" evidence="1">
    <location>
        <begin position="675"/>
        <end position="685"/>
    </location>
</feature>
<protein>
    <submittedName>
        <fullName evidence="2">Uncharacterized protein</fullName>
    </submittedName>
</protein>
<gene>
    <name evidence="2" type="ORF">CCMP2556_LOCUS31421</name>
</gene>